<dbReference type="InterPro" id="IPR023796">
    <property type="entry name" value="Serpin_dom"/>
</dbReference>
<dbReference type="Gene3D" id="2.30.39.10">
    <property type="entry name" value="Alpha-1-antitrypsin, domain 1"/>
    <property type="match status" value="1"/>
</dbReference>
<evidence type="ECO:0000313" key="3">
    <source>
        <dbReference type="Proteomes" id="UP001303046"/>
    </source>
</evidence>
<dbReference type="EMBL" id="JAVFWL010000004">
    <property type="protein sequence ID" value="KAK6747020.1"/>
    <property type="molecule type" value="Genomic_DNA"/>
</dbReference>
<dbReference type="PANTHER" id="PTHR11461:SF338">
    <property type="entry name" value="CAPSID PROTEIN-RELATED"/>
    <property type="match status" value="1"/>
</dbReference>
<dbReference type="Proteomes" id="UP001303046">
    <property type="component" value="Unassembled WGS sequence"/>
</dbReference>
<protein>
    <recommendedName>
        <fullName evidence="1">Serpin domain-containing protein</fullName>
    </recommendedName>
</protein>
<reference evidence="2 3" key="1">
    <citation type="submission" date="2023-08" db="EMBL/GenBank/DDBJ databases">
        <title>A Necator americanus chromosomal reference genome.</title>
        <authorList>
            <person name="Ilik V."/>
            <person name="Petrzelkova K.J."/>
            <person name="Pardy F."/>
            <person name="Fuh T."/>
            <person name="Niatou-Singa F.S."/>
            <person name="Gouil Q."/>
            <person name="Baker L."/>
            <person name="Ritchie M.E."/>
            <person name="Jex A.R."/>
            <person name="Gazzola D."/>
            <person name="Li H."/>
            <person name="Toshio Fujiwara R."/>
            <person name="Zhan B."/>
            <person name="Aroian R.V."/>
            <person name="Pafco B."/>
            <person name="Schwarz E.M."/>
        </authorList>
    </citation>
    <scope>NUCLEOTIDE SEQUENCE [LARGE SCALE GENOMIC DNA]</scope>
    <source>
        <strain evidence="2 3">Aroian</strain>
        <tissue evidence="2">Whole animal</tissue>
    </source>
</reference>
<comment type="caution">
    <text evidence="2">The sequence shown here is derived from an EMBL/GenBank/DDBJ whole genome shotgun (WGS) entry which is preliminary data.</text>
</comment>
<dbReference type="InterPro" id="IPR036186">
    <property type="entry name" value="Serpin_sf"/>
</dbReference>
<accession>A0ABR1D943</accession>
<name>A0ABR1D943_NECAM</name>
<dbReference type="SUPFAM" id="SSF56574">
    <property type="entry name" value="Serpins"/>
    <property type="match status" value="1"/>
</dbReference>
<evidence type="ECO:0000313" key="2">
    <source>
        <dbReference type="EMBL" id="KAK6747020.1"/>
    </source>
</evidence>
<dbReference type="PANTHER" id="PTHR11461">
    <property type="entry name" value="SERINE PROTEASE INHIBITOR, SERPIN"/>
    <property type="match status" value="1"/>
</dbReference>
<feature type="domain" description="Serpin" evidence="1">
    <location>
        <begin position="106"/>
        <end position="396"/>
    </location>
</feature>
<dbReference type="InterPro" id="IPR042185">
    <property type="entry name" value="Serpin_sf_2"/>
</dbReference>
<gene>
    <name evidence="2" type="primary">Necator_chrIV.g13621</name>
    <name evidence="2" type="ORF">RB195_000330</name>
</gene>
<proteinExistence type="predicted"/>
<evidence type="ECO:0000259" key="1">
    <source>
        <dbReference type="Pfam" id="PF00079"/>
    </source>
</evidence>
<dbReference type="InterPro" id="IPR000215">
    <property type="entry name" value="Serpin_fam"/>
</dbReference>
<keyword evidence="3" id="KW-1185">Reference proteome</keyword>
<dbReference type="Gene3D" id="3.30.497.10">
    <property type="entry name" value="Antithrombin, subunit I, domain 2"/>
    <property type="match status" value="1"/>
</dbReference>
<organism evidence="2 3">
    <name type="scientific">Necator americanus</name>
    <name type="common">Human hookworm</name>
    <dbReference type="NCBI Taxonomy" id="51031"/>
    <lineage>
        <taxon>Eukaryota</taxon>
        <taxon>Metazoa</taxon>
        <taxon>Ecdysozoa</taxon>
        <taxon>Nematoda</taxon>
        <taxon>Chromadorea</taxon>
        <taxon>Rhabditida</taxon>
        <taxon>Rhabditina</taxon>
        <taxon>Rhabditomorpha</taxon>
        <taxon>Strongyloidea</taxon>
        <taxon>Ancylostomatidae</taxon>
        <taxon>Bunostominae</taxon>
        <taxon>Necator</taxon>
    </lineage>
</organism>
<dbReference type="InterPro" id="IPR042178">
    <property type="entry name" value="Serpin_sf_1"/>
</dbReference>
<sequence>MGTKFVGCEDSWDFVLPALTYASETWGFRKQEENAVFFKLLTFQMVTTAHSENSVGNIGRELTQTQVLAYANALLEYGLYVVYQSSPLVLGSTIVPSPDQNFPTSSTSNICVSPLQMIRAWALLSLVAVGKTKKAADKFLRCITSNLVTKNESIHEVLYTLQRPFVDCPQCIRLFSEHQPAVPINRDILKVAEKYYGTDKSPPFTELSFAGDDDGMASTARINLEAEKSSGRHLNFVVREENGPNRRAQMVLVSAIDCTFYWKFDGKQGPLTRCPFYLSSSKDAEGVSYVDVWPCEGQFRFSNNGDEPLLELESHVDGFKLYLYRCNLKELTAISFFQAIDSLPSTKSNMKICVPRLFVMFPLRLSECTNTKHKFGLPRIFDREKSDLSGIFYRSHSFYPYFVTLWEHYHKAKFKVYPGKPKPVDNNVKQKGFAKIGVAVEERLIRRKRHHFIGESSSDNARFHKYFEYEEEKELLNDNKTKQNTPPDDSYMKFDTPFFFMVVKEGTFGRMVHCVGRFNNVTATDPFGVSIV</sequence>
<dbReference type="Pfam" id="PF00079">
    <property type="entry name" value="Serpin"/>
    <property type="match status" value="1"/>
</dbReference>